<dbReference type="Gene3D" id="2.160.20.10">
    <property type="entry name" value="Single-stranded right-handed beta-helix, Pectin lyase-like"/>
    <property type="match status" value="1"/>
</dbReference>
<sequence length="532" mass="57095">MKSLSILLLLCISFSAFPADHNILAYGAKADGKTISTKAIQAAVNKCSAEHGGRVIVPAGVFMSGTIVLKNDVELYLAEGAEIKGSANNKDYPQPQSADGKKATWALIVALDVHHIAITGRGTINGNGAAPAFQLGDDTAPGYTGIRPNIITMVNCKDIEILNIRLRNSPHWMQTYFRCENLHIKGIHIYNHANLNNDGIDIDSKNVLIEDCVIDSDDDGICLKSDDDTVPCENVTIRNCIIASNCGAIKFGTSSHSGFRNVNISNITIHKASQDLFRHWQQKVQFVDQPITAIAGISIENVDGGKTDNITIDNVFMEDVQTPIFIKLGNRGATKSKDPASFNPGHLRNVTISNVTAVSHSKITSSITGFPGFDVENVILKNIRITTPGKGTAAEAEAPLPENETAYPEARMFGVTLPSSGLYVRHAKGIVLQNITLQTLNVDARPQIIMDDVKDAQISLLNIEQTQISNAVINLVNSKNILWLNPNVIPSSHPLLTVDGAKSSGITVTGLKRSAGKVKVSATVPDGAVSVD</sequence>
<dbReference type="PANTHER" id="PTHR31339:SF9">
    <property type="entry name" value="PLASMIN AND FIBRONECTIN-BINDING PROTEIN A"/>
    <property type="match status" value="1"/>
</dbReference>
<evidence type="ECO:0000256" key="2">
    <source>
        <dbReference type="ARBA" id="ARBA00022801"/>
    </source>
</evidence>
<comment type="similarity">
    <text evidence="1 4">Belongs to the glycosyl hydrolase 28 family.</text>
</comment>
<dbReference type="SMART" id="SM00710">
    <property type="entry name" value="PbH1"/>
    <property type="match status" value="5"/>
</dbReference>
<comment type="caution">
    <text evidence="6">The sequence shown here is derived from an EMBL/GenBank/DDBJ whole genome shotgun (WGS) entry which is preliminary data.</text>
</comment>
<dbReference type="EMBL" id="JBHTHU010000021">
    <property type="protein sequence ID" value="MFD0751610.1"/>
    <property type="molecule type" value="Genomic_DNA"/>
</dbReference>
<evidence type="ECO:0000256" key="1">
    <source>
        <dbReference type="ARBA" id="ARBA00008834"/>
    </source>
</evidence>
<evidence type="ECO:0000256" key="4">
    <source>
        <dbReference type="RuleBase" id="RU361169"/>
    </source>
</evidence>
<gene>
    <name evidence="6" type="ORF">ACFQZS_15765</name>
</gene>
<dbReference type="Pfam" id="PF00295">
    <property type="entry name" value="Glyco_hydro_28"/>
    <property type="match status" value="1"/>
</dbReference>
<evidence type="ECO:0000256" key="5">
    <source>
        <dbReference type="SAM" id="SignalP"/>
    </source>
</evidence>
<evidence type="ECO:0000256" key="3">
    <source>
        <dbReference type="ARBA" id="ARBA00023295"/>
    </source>
</evidence>
<name>A0ABW2Z4H5_9SPHI</name>
<dbReference type="InterPro" id="IPR012334">
    <property type="entry name" value="Pectin_lyas_fold"/>
</dbReference>
<feature type="signal peptide" evidence="5">
    <location>
        <begin position="1"/>
        <end position="18"/>
    </location>
</feature>
<dbReference type="Proteomes" id="UP001596958">
    <property type="component" value="Unassembled WGS sequence"/>
</dbReference>
<reference evidence="7" key="1">
    <citation type="journal article" date="2019" name="Int. J. Syst. Evol. Microbiol.">
        <title>The Global Catalogue of Microorganisms (GCM) 10K type strain sequencing project: providing services to taxonomists for standard genome sequencing and annotation.</title>
        <authorList>
            <consortium name="The Broad Institute Genomics Platform"/>
            <consortium name="The Broad Institute Genome Sequencing Center for Infectious Disease"/>
            <person name="Wu L."/>
            <person name="Ma J."/>
        </authorList>
    </citation>
    <scope>NUCLEOTIDE SEQUENCE [LARGE SCALE GENOMIC DNA]</scope>
    <source>
        <strain evidence="7">CCUG 63418</strain>
    </source>
</reference>
<accession>A0ABW2Z4H5</accession>
<feature type="chain" id="PRO_5046911820" evidence="5">
    <location>
        <begin position="19"/>
        <end position="532"/>
    </location>
</feature>
<dbReference type="EC" id="3.2.1.-" evidence="6"/>
<dbReference type="GO" id="GO:0016798">
    <property type="term" value="F:hydrolase activity, acting on glycosyl bonds"/>
    <property type="evidence" value="ECO:0007669"/>
    <property type="project" value="UniProtKB-KW"/>
</dbReference>
<dbReference type="InterPro" id="IPR000743">
    <property type="entry name" value="Glyco_hydro_28"/>
</dbReference>
<dbReference type="InterPro" id="IPR051801">
    <property type="entry name" value="GH28_Enzymes"/>
</dbReference>
<organism evidence="6 7">
    <name type="scientific">Mucilaginibacter calamicampi</name>
    <dbReference type="NCBI Taxonomy" id="1302352"/>
    <lineage>
        <taxon>Bacteria</taxon>
        <taxon>Pseudomonadati</taxon>
        <taxon>Bacteroidota</taxon>
        <taxon>Sphingobacteriia</taxon>
        <taxon>Sphingobacteriales</taxon>
        <taxon>Sphingobacteriaceae</taxon>
        <taxon>Mucilaginibacter</taxon>
    </lineage>
</organism>
<keyword evidence="7" id="KW-1185">Reference proteome</keyword>
<dbReference type="RefSeq" id="WP_377101896.1">
    <property type="nucleotide sequence ID" value="NZ_JBHTHU010000021.1"/>
</dbReference>
<proteinExistence type="inferred from homology"/>
<dbReference type="SUPFAM" id="SSF51126">
    <property type="entry name" value="Pectin lyase-like"/>
    <property type="match status" value="1"/>
</dbReference>
<keyword evidence="5" id="KW-0732">Signal</keyword>
<dbReference type="PANTHER" id="PTHR31339">
    <property type="entry name" value="PECTIN LYASE-RELATED"/>
    <property type="match status" value="1"/>
</dbReference>
<protein>
    <submittedName>
        <fullName evidence="6">Glycoside hydrolase family 28 protein</fullName>
        <ecNumber evidence="6">3.2.1.-</ecNumber>
    </submittedName>
</protein>
<evidence type="ECO:0000313" key="7">
    <source>
        <dbReference type="Proteomes" id="UP001596958"/>
    </source>
</evidence>
<keyword evidence="2 4" id="KW-0378">Hydrolase</keyword>
<evidence type="ECO:0000313" key="6">
    <source>
        <dbReference type="EMBL" id="MFD0751610.1"/>
    </source>
</evidence>
<dbReference type="InterPro" id="IPR011050">
    <property type="entry name" value="Pectin_lyase_fold/virulence"/>
</dbReference>
<dbReference type="InterPro" id="IPR006626">
    <property type="entry name" value="PbH1"/>
</dbReference>
<keyword evidence="3 4" id="KW-0326">Glycosidase</keyword>